<dbReference type="Gene3D" id="1.10.10.10">
    <property type="entry name" value="Winged helix-like DNA-binding domain superfamily/Winged helix DNA-binding domain"/>
    <property type="match status" value="1"/>
</dbReference>
<evidence type="ECO:0000259" key="7">
    <source>
        <dbReference type="Pfam" id="PF04542"/>
    </source>
</evidence>
<dbReference type="SUPFAM" id="SSF88659">
    <property type="entry name" value="Sigma3 and sigma4 domains of RNA polymerase sigma factors"/>
    <property type="match status" value="1"/>
</dbReference>
<accession>A0ABP8W1W6</accession>
<dbReference type="Pfam" id="PF04542">
    <property type="entry name" value="Sigma70_r2"/>
    <property type="match status" value="1"/>
</dbReference>
<comment type="caution">
    <text evidence="9">The sequence shown here is derived from an EMBL/GenBank/DDBJ whole genome shotgun (WGS) entry which is preliminary data.</text>
</comment>
<dbReference type="PANTHER" id="PTHR43133:SF50">
    <property type="entry name" value="ECF RNA POLYMERASE SIGMA FACTOR SIGM"/>
    <property type="match status" value="1"/>
</dbReference>
<dbReference type="InterPro" id="IPR013325">
    <property type="entry name" value="RNA_pol_sigma_r2"/>
</dbReference>
<evidence type="ECO:0000256" key="4">
    <source>
        <dbReference type="ARBA" id="ARBA00023125"/>
    </source>
</evidence>
<evidence type="ECO:0000313" key="9">
    <source>
        <dbReference type="EMBL" id="GAA4677423.1"/>
    </source>
</evidence>
<reference evidence="10" key="1">
    <citation type="journal article" date="2019" name="Int. J. Syst. Evol. Microbiol.">
        <title>The Global Catalogue of Microorganisms (GCM) 10K type strain sequencing project: providing services to taxonomists for standard genome sequencing and annotation.</title>
        <authorList>
            <consortium name="The Broad Institute Genomics Platform"/>
            <consortium name="The Broad Institute Genome Sequencing Center for Infectious Disease"/>
            <person name="Wu L."/>
            <person name="Ma J."/>
        </authorList>
    </citation>
    <scope>NUCLEOTIDE SEQUENCE [LARGE SCALE GENOMIC DNA]</scope>
    <source>
        <strain evidence="10">JCM 18127</strain>
    </source>
</reference>
<gene>
    <name evidence="9" type="ORF">GCM10023226_13340</name>
</gene>
<dbReference type="Gene3D" id="1.10.1740.10">
    <property type="match status" value="1"/>
</dbReference>
<dbReference type="InterPro" id="IPR013324">
    <property type="entry name" value="RNA_pol_sigma_r3/r4-like"/>
</dbReference>
<evidence type="ECO:0000259" key="8">
    <source>
        <dbReference type="Pfam" id="PF08281"/>
    </source>
</evidence>
<dbReference type="RefSeq" id="WP_345263904.1">
    <property type="nucleotide sequence ID" value="NZ_BAABIM010000001.1"/>
</dbReference>
<keyword evidence="2" id="KW-0805">Transcription regulation</keyword>
<dbReference type="PANTHER" id="PTHR43133">
    <property type="entry name" value="RNA POLYMERASE ECF-TYPE SIGMA FACTO"/>
    <property type="match status" value="1"/>
</dbReference>
<name>A0ABP8W1W6_9ACTN</name>
<feature type="domain" description="RNA polymerase sigma factor 70 region 4 type 2" evidence="8">
    <location>
        <begin position="110"/>
        <end position="161"/>
    </location>
</feature>
<evidence type="ECO:0000256" key="3">
    <source>
        <dbReference type="ARBA" id="ARBA00023082"/>
    </source>
</evidence>
<dbReference type="InterPro" id="IPR007627">
    <property type="entry name" value="RNA_pol_sigma70_r2"/>
</dbReference>
<evidence type="ECO:0000256" key="2">
    <source>
        <dbReference type="ARBA" id="ARBA00023015"/>
    </source>
</evidence>
<evidence type="ECO:0000256" key="6">
    <source>
        <dbReference type="SAM" id="MobiDB-lite"/>
    </source>
</evidence>
<dbReference type="EMBL" id="BAABIM010000001">
    <property type="protein sequence ID" value="GAA4677423.1"/>
    <property type="molecule type" value="Genomic_DNA"/>
</dbReference>
<feature type="domain" description="RNA polymerase sigma-70 region 2" evidence="7">
    <location>
        <begin position="21"/>
        <end position="81"/>
    </location>
</feature>
<dbReference type="InterPro" id="IPR039425">
    <property type="entry name" value="RNA_pol_sigma-70-like"/>
</dbReference>
<protein>
    <submittedName>
        <fullName evidence="9">SigE family RNA polymerase sigma factor</fullName>
    </submittedName>
</protein>
<evidence type="ECO:0000256" key="5">
    <source>
        <dbReference type="ARBA" id="ARBA00023163"/>
    </source>
</evidence>
<keyword evidence="4" id="KW-0238">DNA-binding</keyword>
<sequence>MDTTPARPATHPGFEEFATAQQRRLLGLAHALTGNPHDAWDLTQETLARVAARWRRIDDAGAYARTTMVRLNTDTWRRWRRERPSADPAGVEAGREPGYEPRLVGEVDAWLLEGLATLSADQRTALALRYVEDLDTRSIAHRMGVPEGTARSNLTRGTARLREHARAAGALHQNSEETR</sequence>
<dbReference type="CDD" id="cd06171">
    <property type="entry name" value="Sigma70_r4"/>
    <property type="match status" value="1"/>
</dbReference>
<keyword evidence="5" id="KW-0804">Transcription</keyword>
<feature type="region of interest" description="Disordered" evidence="6">
    <location>
        <begin position="148"/>
        <end position="179"/>
    </location>
</feature>
<dbReference type="InterPro" id="IPR013249">
    <property type="entry name" value="RNA_pol_sigma70_r4_t2"/>
</dbReference>
<evidence type="ECO:0000313" key="10">
    <source>
        <dbReference type="Proteomes" id="UP001500621"/>
    </source>
</evidence>
<dbReference type="Pfam" id="PF08281">
    <property type="entry name" value="Sigma70_r4_2"/>
    <property type="match status" value="1"/>
</dbReference>
<dbReference type="InterPro" id="IPR036388">
    <property type="entry name" value="WH-like_DNA-bd_sf"/>
</dbReference>
<proteinExistence type="inferred from homology"/>
<organism evidence="9 10">
    <name type="scientific">Nocardioides nanhaiensis</name>
    <dbReference type="NCBI Taxonomy" id="1476871"/>
    <lineage>
        <taxon>Bacteria</taxon>
        <taxon>Bacillati</taxon>
        <taxon>Actinomycetota</taxon>
        <taxon>Actinomycetes</taxon>
        <taxon>Propionibacteriales</taxon>
        <taxon>Nocardioidaceae</taxon>
        <taxon>Nocardioides</taxon>
    </lineage>
</organism>
<dbReference type="Proteomes" id="UP001500621">
    <property type="component" value="Unassembled WGS sequence"/>
</dbReference>
<keyword evidence="10" id="KW-1185">Reference proteome</keyword>
<keyword evidence="3" id="KW-0731">Sigma factor</keyword>
<dbReference type="InterPro" id="IPR014284">
    <property type="entry name" value="RNA_pol_sigma-70_dom"/>
</dbReference>
<dbReference type="SUPFAM" id="SSF88946">
    <property type="entry name" value="Sigma2 domain of RNA polymerase sigma factors"/>
    <property type="match status" value="1"/>
</dbReference>
<comment type="similarity">
    <text evidence="1">Belongs to the sigma-70 factor family. ECF subfamily.</text>
</comment>
<evidence type="ECO:0000256" key="1">
    <source>
        <dbReference type="ARBA" id="ARBA00010641"/>
    </source>
</evidence>
<dbReference type="NCBIfam" id="TIGR02937">
    <property type="entry name" value="sigma70-ECF"/>
    <property type="match status" value="1"/>
</dbReference>